<accession>A0A318HA74</accession>
<name>A0A318HA74_9MYCO</name>
<proteinExistence type="predicted"/>
<dbReference type="Pfam" id="PF12680">
    <property type="entry name" value="SnoaL_2"/>
    <property type="match status" value="1"/>
</dbReference>
<dbReference type="Proteomes" id="UP000247781">
    <property type="component" value="Unassembled WGS sequence"/>
</dbReference>
<evidence type="ECO:0000313" key="2">
    <source>
        <dbReference type="EMBL" id="PXX03368.1"/>
    </source>
</evidence>
<dbReference type="Gene3D" id="3.10.450.50">
    <property type="match status" value="1"/>
</dbReference>
<dbReference type="InterPro" id="IPR037401">
    <property type="entry name" value="SnoaL-like"/>
</dbReference>
<dbReference type="InterPro" id="IPR032710">
    <property type="entry name" value="NTF2-like_dom_sf"/>
</dbReference>
<gene>
    <name evidence="2" type="ORF">C8E89_12228</name>
</gene>
<keyword evidence="3" id="KW-1185">Reference proteome</keyword>
<feature type="domain" description="SnoaL-like" evidence="1">
    <location>
        <begin position="10"/>
        <end position="109"/>
    </location>
</feature>
<dbReference type="OrthoDB" id="9781757at2"/>
<reference evidence="3" key="1">
    <citation type="submission" date="2018-05" db="EMBL/GenBank/DDBJ databases">
        <authorList>
            <person name="Deangelis K."/>
            <person name="Huntemann M."/>
            <person name="Clum A."/>
            <person name="Pillay M."/>
            <person name="Palaniappan K."/>
            <person name="Varghese N."/>
            <person name="Mikhailova N."/>
            <person name="Stamatis D."/>
            <person name="Reddy T."/>
            <person name="Daum C."/>
            <person name="Shapiro N."/>
            <person name="Ivanova N."/>
            <person name="Kyrpides N."/>
            <person name="Woyke T."/>
        </authorList>
    </citation>
    <scope>NUCLEOTIDE SEQUENCE [LARGE SCALE GENOMIC DNA]</scope>
    <source>
        <strain evidence="3">GAS496</strain>
    </source>
</reference>
<reference evidence="2 3" key="2">
    <citation type="submission" date="2018-06" db="EMBL/GenBank/DDBJ databases">
        <title>Sequencing of bacterial isolates from soil warming experiment in Harvard Forest, Massachusetts, USA.</title>
        <authorList>
            <person name="Deangelis K.PhD."/>
        </authorList>
    </citation>
    <scope>NUCLEOTIDE SEQUENCE [LARGE SCALE GENOMIC DNA]</scope>
    <source>
        <strain evidence="2 3">GAS496</strain>
    </source>
</reference>
<comment type="caution">
    <text evidence="2">The sequence shown here is derived from an EMBL/GenBank/DDBJ whole genome shotgun (WGS) entry which is preliminary data.</text>
</comment>
<evidence type="ECO:0000313" key="3">
    <source>
        <dbReference type="Proteomes" id="UP000247781"/>
    </source>
</evidence>
<dbReference type="AlphaFoldDB" id="A0A318HA74"/>
<dbReference type="SUPFAM" id="SSF54427">
    <property type="entry name" value="NTF2-like"/>
    <property type="match status" value="1"/>
</dbReference>
<sequence>MGATTRPKTRDVFALTDAMDVAAVVALFAKDARVVFGNGQPMVGVDEIRTGTAAFYDTIAGLHHEIVHEWNFGNDTIVELKVTYDRKDGQQVTIPCVTIFHADAQGKIDDYRVYFDVAPIYA</sequence>
<dbReference type="EMBL" id="QJJU01000022">
    <property type="protein sequence ID" value="PXX03368.1"/>
    <property type="molecule type" value="Genomic_DNA"/>
</dbReference>
<dbReference type="RefSeq" id="WP_110318892.1">
    <property type="nucleotide sequence ID" value="NZ_QJJU01000022.1"/>
</dbReference>
<protein>
    <submittedName>
        <fullName evidence="2">SnoaL-like protein</fullName>
    </submittedName>
</protein>
<evidence type="ECO:0000259" key="1">
    <source>
        <dbReference type="Pfam" id="PF12680"/>
    </source>
</evidence>
<organism evidence="2 3">
    <name type="scientific">Mycolicibacterium moriokaense</name>
    <dbReference type="NCBI Taxonomy" id="39691"/>
    <lineage>
        <taxon>Bacteria</taxon>
        <taxon>Bacillati</taxon>
        <taxon>Actinomycetota</taxon>
        <taxon>Actinomycetes</taxon>
        <taxon>Mycobacteriales</taxon>
        <taxon>Mycobacteriaceae</taxon>
        <taxon>Mycolicibacterium</taxon>
    </lineage>
</organism>